<gene>
    <name evidence="3" type="ORF">IHQ68_09090</name>
</gene>
<feature type="region of interest" description="Disordered" evidence="2">
    <location>
        <begin position="1"/>
        <end position="27"/>
    </location>
</feature>
<evidence type="ECO:0000313" key="3">
    <source>
        <dbReference type="EMBL" id="MDR4306772.1"/>
    </source>
</evidence>
<name>A0ABU1DFA3_9HYPH</name>
<evidence type="ECO:0000256" key="2">
    <source>
        <dbReference type="SAM" id="MobiDB-lite"/>
    </source>
</evidence>
<keyword evidence="4" id="KW-1185">Reference proteome</keyword>
<dbReference type="GO" id="GO:0016740">
    <property type="term" value="F:transferase activity"/>
    <property type="evidence" value="ECO:0007669"/>
    <property type="project" value="UniProtKB-KW"/>
</dbReference>
<accession>A0ABU1DFA3</accession>
<organism evidence="3 4">
    <name type="scientific">Chelatococcus sambhunathii</name>
    <dbReference type="NCBI Taxonomy" id="363953"/>
    <lineage>
        <taxon>Bacteria</taxon>
        <taxon>Pseudomonadati</taxon>
        <taxon>Pseudomonadota</taxon>
        <taxon>Alphaproteobacteria</taxon>
        <taxon>Hyphomicrobiales</taxon>
        <taxon>Chelatococcaceae</taxon>
        <taxon>Chelatococcus</taxon>
    </lineage>
</organism>
<dbReference type="Proteomes" id="UP001181622">
    <property type="component" value="Unassembled WGS sequence"/>
</dbReference>
<reference evidence="3" key="1">
    <citation type="submission" date="2020-10" db="EMBL/GenBank/DDBJ databases">
        <authorList>
            <person name="Abbas A."/>
            <person name="Razzaq R."/>
            <person name="Waqas M."/>
            <person name="Abbas N."/>
            <person name="Nielsen T.K."/>
            <person name="Hansen L.H."/>
            <person name="Hussain S."/>
            <person name="Shahid M."/>
        </authorList>
    </citation>
    <scope>NUCLEOTIDE SEQUENCE</scope>
    <source>
        <strain evidence="3">S14</strain>
    </source>
</reference>
<dbReference type="InterPro" id="IPR003673">
    <property type="entry name" value="CoA-Trfase_fam_III"/>
</dbReference>
<dbReference type="Gene3D" id="3.30.1540.10">
    <property type="entry name" value="formyl-coa transferase, domain 3"/>
    <property type="match status" value="1"/>
</dbReference>
<dbReference type="InterPro" id="IPR023606">
    <property type="entry name" value="CoA-Trfase_III_dom_1_sf"/>
</dbReference>
<dbReference type="Gene3D" id="3.40.50.10540">
    <property type="entry name" value="Crotonobetainyl-coa:carnitine coa-transferase, domain 1"/>
    <property type="match status" value="1"/>
</dbReference>
<dbReference type="PANTHER" id="PTHR48207">
    <property type="entry name" value="SUCCINATE--HYDROXYMETHYLGLUTARATE COA-TRANSFERASE"/>
    <property type="match status" value="1"/>
</dbReference>
<dbReference type="SUPFAM" id="SSF89796">
    <property type="entry name" value="CoA-transferase family III (CaiB/BaiF)"/>
    <property type="match status" value="1"/>
</dbReference>
<protein>
    <submittedName>
        <fullName evidence="3">CoA transferase</fullName>
    </submittedName>
</protein>
<keyword evidence="1 3" id="KW-0808">Transferase</keyword>
<sequence length="446" mass="48022">MQPRGDVPRRRPRDHHRPGREGSHPRRRALALSPRRLCGPRRAGGGVSAGSTLPKPLEGLRVLEFAQIAAGPFTGMLLADLGADVVKVERPDGGDGMRGWPPLHQGDGGADDVFSGNFTSLNRNKRSVALDIKDKDDLAKLYALVENADVFIENFRPGALKRAGLGYDQLKARNPRLVYCSITGYGQTGPYALKGAFDVTAQAMSGLMSVTGEENGPPVKCGVPVGDFATGLYAGYVILAAVMRARQTGKGAQIDCSILGSLLGVSALQTSEYFGTGKAPKRLGSAHPRNAPYAGFQASDKPFTIAAGNDKLWRDTCAIVGRPDLPDDPRFSTQGLRAKNQDALAEILQPIFSTRTAEYWLTELDAKGIPCAPINDFAEILSDPHVREAGWVRDVVMPNGAKAETVGFPIGMSDYAFEITRTPPHLGEHNDEVLGEWTERRLAKAL</sequence>
<evidence type="ECO:0000313" key="4">
    <source>
        <dbReference type="Proteomes" id="UP001181622"/>
    </source>
</evidence>
<dbReference type="EMBL" id="JADBEO010000016">
    <property type="protein sequence ID" value="MDR4306772.1"/>
    <property type="molecule type" value="Genomic_DNA"/>
</dbReference>
<evidence type="ECO:0000256" key="1">
    <source>
        <dbReference type="ARBA" id="ARBA00022679"/>
    </source>
</evidence>
<dbReference type="InterPro" id="IPR044855">
    <property type="entry name" value="CoA-Trfase_III_dom3_sf"/>
</dbReference>
<dbReference type="InterPro" id="IPR050483">
    <property type="entry name" value="CoA-transferase_III_domain"/>
</dbReference>
<comment type="caution">
    <text evidence="3">The sequence shown here is derived from an EMBL/GenBank/DDBJ whole genome shotgun (WGS) entry which is preliminary data.</text>
</comment>
<proteinExistence type="predicted"/>
<dbReference type="PANTHER" id="PTHR48207:SF3">
    <property type="entry name" value="SUCCINATE--HYDROXYMETHYLGLUTARATE COA-TRANSFERASE"/>
    <property type="match status" value="1"/>
</dbReference>
<dbReference type="Pfam" id="PF02515">
    <property type="entry name" value="CoA_transf_3"/>
    <property type="match status" value="1"/>
</dbReference>